<proteinExistence type="predicted"/>
<dbReference type="Proteomes" id="UP000237631">
    <property type="component" value="Unassembled WGS sequence"/>
</dbReference>
<dbReference type="Pfam" id="PF20180">
    <property type="entry name" value="UQCC2_CBP6"/>
    <property type="match status" value="1"/>
</dbReference>
<accession>A0A2S6CGH9</accession>
<reference evidence="2" key="1">
    <citation type="journal article" date="2017" name="bioRxiv">
        <title>Conservation of a gene cluster reveals novel cercosporin biosynthetic mechanisms and extends production to the genus Colletotrichum.</title>
        <authorList>
            <person name="de Jonge R."/>
            <person name="Ebert M.K."/>
            <person name="Huitt-Roehl C.R."/>
            <person name="Pal P."/>
            <person name="Suttle J.C."/>
            <person name="Spanner R.E."/>
            <person name="Neubauer J.D."/>
            <person name="Jurick W.M.II."/>
            <person name="Stott K.A."/>
            <person name="Secor G.A."/>
            <person name="Thomma B.P.H.J."/>
            <person name="Van de Peer Y."/>
            <person name="Townsend C.A."/>
            <person name="Bolton M.D."/>
        </authorList>
    </citation>
    <scope>NUCLEOTIDE SEQUENCE [LARGE SCALE GENOMIC DNA]</scope>
    <source>
        <strain evidence="2">CBS538.71</strain>
    </source>
</reference>
<dbReference type="GO" id="GO:0061671">
    <property type="term" value="C:Cbp3p-Cbp6 complex"/>
    <property type="evidence" value="ECO:0007669"/>
    <property type="project" value="InterPro"/>
</dbReference>
<dbReference type="PANTHER" id="PTHR28250:SF1">
    <property type="entry name" value="CYTOCHROME B PRE-MRNA-PROCESSING PROTEIN 6"/>
    <property type="match status" value="1"/>
</dbReference>
<sequence>MSRQQIVSHYTRLLARWPKDVLRPEKTFQQLVLEPRLQAAPSAAPAGVISEAITSGALTNYTRNENNEVNAAYLLLENSFSKQFPPGQRVMEPASNPEHYKNLERELQELPNRSVFGNFVQRLKSMVRFR</sequence>
<evidence type="ECO:0008006" key="3">
    <source>
        <dbReference type="Google" id="ProtNLM"/>
    </source>
</evidence>
<comment type="caution">
    <text evidence="1">The sequence shown here is derived from an EMBL/GenBank/DDBJ whole genome shotgun (WGS) entry which is preliminary data.</text>
</comment>
<evidence type="ECO:0000313" key="2">
    <source>
        <dbReference type="Proteomes" id="UP000237631"/>
    </source>
</evidence>
<dbReference type="EMBL" id="PNEN01000443">
    <property type="protein sequence ID" value="PPJ58824.1"/>
    <property type="molecule type" value="Genomic_DNA"/>
</dbReference>
<keyword evidence="2" id="KW-1185">Reference proteome</keyword>
<organism evidence="1 2">
    <name type="scientific">Cercospora berteroae</name>
    <dbReference type="NCBI Taxonomy" id="357750"/>
    <lineage>
        <taxon>Eukaryota</taxon>
        <taxon>Fungi</taxon>
        <taxon>Dikarya</taxon>
        <taxon>Ascomycota</taxon>
        <taxon>Pezizomycotina</taxon>
        <taxon>Dothideomycetes</taxon>
        <taxon>Dothideomycetidae</taxon>
        <taxon>Mycosphaerellales</taxon>
        <taxon>Mycosphaerellaceae</taxon>
        <taxon>Cercospora</taxon>
    </lineage>
</organism>
<dbReference type="PANTHER" id="PTHR28250">
    <property type="entry name" value="CYTOCHROME B PRE-MRNA-PROCESSING PROTEIN 6"/>
    <property type="match status" value="1"/>
</dbReference>
<dbReference type="OrthoDB" id="2107880at2759"/>
<name>A0A2S6CGH9_9PEZI</name>
<evidence type="ECO:0000313" key="1">
    <source>
        <dbReference type="EMBL" id="PPJ58824.1"/>
    </source>
</evidence>
<dbReference type="GO" id="GO:0034551">
    <property type="term" value="P:mitochondrial respiratory chain complex III assembly"/>
    <property type="evidence" value="ECO:0007669"/>
    <property type="project" value="TreeGrafter"/>
</dbReference>
<dbReference type="InterPro" id="IPR037653">
    <property type="entry name" value="Cbp6"/>
</dbReference>
<dbReference type="GO" id="GO:0043022">
    <property type="term" value="F:ribosome binding"/>
    <property type="evidence" value="ECO:0007669"/>
    <property type="project" value="InterPro"/>
</dbReference>
<dbReference type="AlphaFoldDB" id="A0A2S6CGH9"/>
<protein>
    <recommendedName>
        <fullName evidence="3">Mitochondrial nucleoid factor 1</fullName>
    </recommendedName>
</protein>
<gene>
    <name evidence="1" type="ORF">CBER1_08500</name>
</gene>